<dbReference type="GeneID" id="117215651"/>
<keyword evidence="1" id="KW-1185">Reference proteome</keyword>
<name>A0A6P8MVK1_9HYME</name>
<proteinExistence type="predicted"/>
<dbReference type="Proteomes" id="UP000515164">
    <property type="component" value="Unplaced"/>
</dbReference>
<reference evidence="2" key="1">
    <citation type="submission" date="2025-08" db="UniProtKB">
        <authorList>
            <consortium name="RefSeq"/>
        </authorList>
    </citation>
    <scope>IDENTIFICATION</scope>
    <source>
        <tissue evidence="2">Muscle</tissue>
    </source>
</reference>
<sequence>MTMKSRRKVRRAWMRGTNDAARLTEEFKGNRKKLARMIKDSKERCRKEFCAMLDRDSLGRPYRAIMSRVARRTRTEGHHVDRACDILLRALALKRRYARWRVWHSGEDLTEQTAPNDLGTAEVDAWDQWRSQLINKGGEDRGVEAVLPNWETWRSRRGLPLIYQMTQMLTGHGVFGEYLRKIGRETADICHHCREGRDTAQHTLELSPA</sequence>
<organism evidence="1 2">
    <name type="scientific">Bombus bifarius</name>
    <dbReference type="NCBI Taxonomy" id="103933"/>
    <lineage>
        <taxon>Eukaryota</taxon>
        <taxon>Metazoa</taxon>
        <taxon>Ecdysozoa</taxon>
        <taxon>Arthropoda</taxon>
        <taxon>Hexapoda</taxon>
        <taxon>Insecta</taxon>
        <taxon>Pterygota</taxon>
        <taxon>Neoptera</taxon>
        <taxon>Endopterygota</taxon>
        <taxon>Hymenoptera</taxon>
        <taxon>Apocrita</taxon>
        <taxon>Aculeata</taxon>
        <taxon>Apoidea</taxon>
        <taxon>Anthophila</taxon>
        <taxon>Apidae</taxon>
        <taxon>Bombus</taxon>
        <taxon>Pyrobombus</taxon>
    </lineage>
</organism>
<gene>
    <name evidence="2" type="primary">LOC117215651</name>
</gene>
<protein>
    <submittedName>
        <fullName evidence="2">Uncharacterized protein LOC117215651</fullName>
    </submittedName>
</protein>
<accession>A0A6P8MVK1</accession>
<dbReference type="KEGG" id="bbif:117215651"/>
<dbReference type="RefSeq" id="XP_033317926.1">
    <property type="nucleotide sequence ID" value="XM_033462035.1"/>
</dbReference>
<evidence type="ECO:0000313" key="2">
    <source>
        <dbReference type="RefSeq" id="XP_033317926.1"/>
    </source>
</evidence>
<evidence type="ECO:0000313" key="1">
    <source>
        <dbReference type="Proteomes" id="UP000515164"/>
    </source>
</evidence>
<dbReference type="AlphaFoldDB" id="A0A6P8MVK1"/>